<evidence type="ECO:0000313" key="2">
    <source>
        <dbReference type="Proteomes" id="UP000007129"/>
    </source>
</evidence>
<dbReference type="HOGENOM" id="CLU_1686962_0_0_1"/>
<proteinExistence type="predicted"/>
<comment type="caution">
    <text evidence="1">The sequence shown here is derived from an EMBL/GenBank/DDBJ whole genome shotgun (WGS) entry which is preliminary data.</text>
</comment>
<name>K2RZF8_MACPH</name>
<reference evidence="1 2" key="1">
    <citation type="journal article" date="2012" name="BMC Genomics">
        <title>Tools to kill: Genome of one of the most destructive plant pathogenic fungi Macrophomina phaseolina.</title>
        <authorList>
            <person name="Islam M.S."/>
            <person name="Haque M.S."/>
            <person name="Islam M.M."/>
            <person name="Emdad E.M."/>
            <person name="Halim A."/>
            <person name="Hossen Q.M.M."/>
            <person name="Hossain M.Z."/>
            <person name="Ahmed B."/>
            <person name="Rahim S."/>
            <person name="Rahman M.S."/>
            <person name="Alam M.M."/>
            <person name="Hou S."/>
            <person name="Wan X."/>
            <person name="Saito J.A."/>
            <person name="Alam M."/>
        </authorList>
    </citation>
    <scope>NUCLEOTIDE SEQUENCE [LARGE SCALE GENOMIC DNA]</scope>
    <source>
        <strain evidence="1 2">MS6</strain>
    </source>
</reference>
<protein>
    <submittedName>
        <fullName evidence="1">Uncharacterized protein</fullName>
    </submittedName>
</protein>
<evidence type="ECO:0000313" key="1">
    <source>
        <dbReference type="EMBL" id="EKG18087.1"/>
    </source>
</evidence>
<dbReference type="Proteomes" id="UP000007129">
    <property type="component" value="Unassembled WGS sequence"/>
</dbReference>
<dbReference type="VEuPathDB" id="FungiDB:MPH_04619"/>
<gene>
    <name evidence="1" type="ORF">MPH_04619</name>
</gene>
<dbReference type="EMBL" id="AHHD01000217">
    <property type="protein sequence ID" value="EKG18087.1"/>
    <property type="molecule type" value="Genomic_DNA"/>
</dbReference>
<dbReference type="InParanoid" id="K2RZF8"/>
<dbReference type="AlphaFoldDB" id="K2RZF8"/>
<sequence>MFFSLPGRRFSVALSSSLRICGLLMITKPPRQHVAIQNREKQSSKRSIMPCLFVLPAGIILATSIPPSPPLPPPSLCHSVARRTKPHPRTQSRYEQTPGLCPDPTGRRYRDVFLSFLRLLPGAEPSAHGWRVPRIRMWCDRPVNPVGPYISSGERV</sequence>
<accession>K2RZF8</accession>
<organism evidence="1 2">
    <name type="scientific">Macrophomina phaseolina (strain MS6)</name>
    <name type="common">Charcoal rot fungus</name>
    <dbReference type="NCBI Taxonomy" id="1126212"/>
    <lineage>
        <taxon>Eukaryota</taxon>
        <taxon>Fungi</taxon>
        <taxon>Dikarya</taxon>
        <taxon>Ascomycota</taxon>
        <taxon>Pezizomycotina</taxon>
        <taxon>Dothideomycetes</taxon>
        <taxon>Dothideomycetes incertae sedis</taxon>
        <taxon>Botryosphaeriales</taxon>
        <taxon>Botryosphaeriaceae</taxon>
        <taxon>Macrophomina</taxon>
    </lineage>
</organism>